<reference evidence="1 2" key="2">
    <citation type="submission" date="2018-11" db="EMBL/GenBank/DDBJ databases">
        <authorList>
            <consortium name="Pathogen Informatics"/>
        </authorList>
    </citation>
    <scope>NUCLEOTIDE SEQUENCE [LARGE SCALE GENOMIC DNA]</scope>
    <source>
        <strain evidence="1 2">NST_G2</strain>
    </source>
</reference>
<dbReference type="Proteomes" id="UP000275846">
    <property type="component" value="Unassembled WGS sequence"/>
</dbReference>
<protein>
    <submittedName>
        <fullName evidence="3">Reverse transcriptase domain-containing protein</fullName>
    </submittedName>
</protein>
<organism evidence="3">
    <name type="scientific">Schistocephalus solidus</name>
    <name type="common">Tapeworm</name>
    <dbReference type="NCBI Taxonomy" id="70667"/>
    <lineage>
        <taxon>Eukaryota</taxon>
        <taxon>Metazoa</taxon>
        <taxon>Spiralia</taxon>
        <taxon>Lophotrochozoa</taxon>
        <taxon>Platyhelminthes</taxon>
        <taxon>Cestoda</taxon>
        <taxon>Eucestoda</taxon>
        <taxon>Diphyllobothriidea</taxon>
        <taxon>Diphyllobothriidae</taxon>
        <taxon>Schistocephalus</taxon>
    </lineage>
</organism>
<dbReference type="OrthoDB" id="10070415at2759"/>
<evidence type="ECO:0000313" key="1">
    <source>
        <dbReference type="EMBL" id="VDL85441.1"/>
    </source>
</evidence>
<keyword evidence="2" id="KW-1185">Reference proteome</keyword>
<evidence type="ECO:0000313" key="3">
    <source>
        <dbReference type="WBParaSite" id="SSLN_0000035501-mRNA-1"/>
    </source>
</evidence>
<dbReference type="PANTHER" id="PTHR19446">
    <property type="entry name" value="REVERSE TRANSCRIPTASES"/>
    <property type="match status" value="1"/>
</dbReference>
<evidence type="ECO:0000313" key="2">
    <source>
        <dbReference type="Proteomes" id="UP000275846"/>
    </source>
</evidence>
<gene>
    <name evidence="1" type="ORF">SSLN_LOCUS338</name>
</gene>
<accession>A0A183S7Z0</accession>
<name>A0A183S7Z0_SCHSO</name>
<proteinExistence type="predicted"/>
<reference evidence="3" key="1">
    <citation type="submission" date="2016-06" db="UniProtKB">
        <authorList>
            <consortium name="WormBaseParasite"/>
        </authorList>
    </citation>
    <scope>IDENTIFICATION</scope>
</reference>
<dbReference type="WBParaSite" id="SSLN_0000035501-mRNA-1">
    <property type="protein sequence ID" value="SSLN_0000035501-mRNA-1"/>
    <property type="gene ID" value="SSLN_0000035501"/>
</dbReference>
<dbReference type="EMBL" id="UYSU01000219">
    <property type="protein sequence ID" value="VDL85441.1"/>
    <property type="molecule type" value="Genomic_DNA"/>
</dbReference>
<sequence>MQQKSHTEKEPMIIRCSLDRGAGSCCTMFSPGSEIHRKLQAKTRIPGTTNAPKKLENLHAPDDNATAKTLWSQMRSVMQSTALKVPGRARHQHQDWFDENDAVISNLLVDKNRFHEAYMEIRTDDTRLAFFRCRRLVRQWLREMQEACMVNYGPCVKRTPTLLSSDGTALLNEKVQILKRCVEYFRNGLNYSSVISNAAISRFPHMDMNNDLELPPSLLESVRTLQQSSSGKSPGYDAMPAEVYKHGVSRLMAELTTGDVVPRTIFLRFQRRDRRPSLQAKEEANILAVTAHRNQCGFQQHRGTTDMIFAAHQLQEKCQEMRTHLYTTFLNLMKAFGTVNHDGLWKIMQKVGCLERFTHIVRQFLPFR</sequence>
<dbReference type="AlphaFoldDB" id="A0A183S7Z0"/>